<evidence type="ECO:0000256" key="3">
    <source>
        <dbReference type="SAM" id="MobiDB-lite"/>
    </source>
</evidence>
<evidence type="ECO:0000259" key="5">
    <source>
        <dbReference type="PROSITE" id="PS51724"/>
    </source>
</evidence>
<dbReference type="GO" id="GO:0003677">
    <property type="term" value="F:DNA binding"/>
    <property type="evidence" value="ECO:0007669"/>
    <property type="project" value="UniProtKB-KW"/>
</dbReference>
<dbReference type="InterPro" id="IPR000119">
    <property type="entry name" value="Hist_DNA-bd"/>
</dbReference>
<dbReference type="InterPro" id="IPR007730">
    <property type="entry name" value="SPOR-like_dom"/>
</dbReference>
<keyword evidence="7" id="KW-1185">Reference proteome</keyword>
<evidence type="ECO:0000256" key="4">
    <source>
        <dbReference type="SAM" id="Phobius"/>
    </source>
</evidence>
<evidence type="ECO:0000313" key="7">
    <source>
        <dbReference type="Proteomes" id="UP001207918"/>
    </source>
</evidence>
<feature type="compositionally biased region" description="Polar residues" evidence="3">
    <location>
        <begin position="235"/>
        <end position="245"/>
    </location>
</feature>
<organism evidence="6 7">
    <name type="scientific">Fodinibius salsisoli</name>
    <dbReference type="NCBI Taxonomy" id="2820877"/>
    <lineage>
        <taxon>Bacteria</taxon>
        <taxon>Pseudomonadati</taxon>
        <taxon>Balneolota</taxon>
        <taxon>Balneolia</taxon>
        <taxon>Balneolales</taxon>
        <taxon>Balneolaceae</taxon>
        <taxon>Fodinibius</taxon>
    </lineage>
</organism>
<dbReference type="SUPFAM" id="SSF110997">
    <property type="entry name" value="Sporulation related repeat"/>
    <property type="match status" value="1"/>
</dbReference>
<reference evidence="6 7" key="1">
    <citation type="submission" date="2021-03" db="EMBL/GenBank/DDBJ databases">
        <title>Aliifodinibius sp. nov., a new bacterium isolated from saline soil.</title>
        <authorList>
            <person name="Galisteo C."/>
            <person name="De La Haba R."/>
            <person name="Sanchez-Porro C."/>
            <person name="Ventosa A."/>
        </authorList>
    </citation>
    <scope>NUCLEOTIDE SEQUENCE [LARGE SCALE GENOMIC DNA]</scope>
    <source>
        <strain evidence="6 7">1BSP15-2V2</strain>
    </source>
</reference>
<dbReference type="SUPFAM" id="SSF47729">
    <property type="entry name" value="IHF-like DNA-binding proteins"/>
    <property type="match status" value="1"/>
</dbReference>
<sequence>MTIDNEQLISLLAERTGFDQGRIDEQFAELIDRIQQAETEEDSLHLKGFGTFEFINDRLEFKPADVLQVEVNNKYTGMKPIELIGAFKEPGGGDVPIADFRNEEEVLDYKDLPEEQQIEKTEPEVEEEKQPEVTAEVQTEASVPEAEQSKEGHAEQEQQAPALAGEASTDADETDESLQKDPLGKAILILAVIVALAVAGWMAYDLGLFGSSTENDTPQEPVEEQTEALDPSAPPQSTEQDQSPADNPEAEQEQGQGSALDASANPTTSGAVNNESPPSTVEDTPYGLYGEFNQNINTGYFTIVVHSLQTMDLAEEKKQGLASEGFRTKINEASVDGQTYFRVGIGQFLRVQDAAEAVQELPEPYKSNNFINRF</sequence>
<dbReference type="Proteomes" id="UP001207918">
    <property type="component" value="Unassembled WGS sequence"/>
</dbReference>
<dbReference type="RefSeq" id="WP_265767222.1">
    <property type="nucleotide sequence ID" value="NZ_JAGGJA010000013.1"/>
</dbReference>
<keyword evidence="4" id="KW-1133">Transmembrane helix</keyword>
<dbReference type="Pfam" id="PF00216">
    <property type="entry name" value="Bac_DNA_binding"/>
    <property type="match status" value="1"/>
</dbReference>
<dbReference type="PROSITE" id="PS51724">
    <property type="entry name" value="SPOR"/>
    <property type="match status" value="1"/>
</dbReference>
<dbReference type="InterPro" id="IPR010992">
    <property type="entry name" value="IHF-like_DNA-bd_dom_sf"/>
</dbReference>
<keyword evidence="4" id="KW-0812">Transmembrane</keyword>
<protein>
    <submittedName>
        <fullName evidence="6">HU family DNA-binding protein</fullName>
    </submittedName>
</protein>
<evidence type="ECO:0000256" key="2">
    <source>
        <dbReference type="ARBA" id="ARBA00023125"/>
    </source>
</evidence>
<comment type="caution">
    <text evidence="6">The sequence shown here is derived from an EMBL/GenBank/DDBJ whole genome shotgun (WGS) entry which is preliminary data.</text>
</comment>
<feature type="domain" description="SPOR" evidence="5">
    <location>
        <begin position="295"/>
        <end position="374"/>
    </location>
</feature>
<name>A0ABT3PRE6_9BACT</name>
<comment type="similarity">
    <text evidence="1">Belongs to the bacterial histone-like protein family.</text>
</comment>
<accession>A0ABT3PRE6</accession>
<feature type="transmembrane region" description="Helical" evidence="4">
    <location>
        <begin position="186"/>
        <end position="204"/>
    </location>
</feature>
<dbReference type="EMBL" id="JAGGJA010000013">
    <property type="protein sequence ID" value="MCW9708438.1"/>
    <property type="molecule type" value="Genomic_DNA"/>
</dbReference>
<proteinExistence type="inferred from homology"/>
<evidence type="ECO:0000313" key="6">
    <source>
        <dbReference type="EMBL" id="MCW9708438.1"/>
    </source>
</evidence>
<dbReference type="Pfam" id="PF05036">
    <property type="entry name" value="SPOR"/>
    <property type="match status" value="1"/>
</dbReference>
<keyword evidence="4" id="KW-0472">Membrane</keyword>
<evidence type="ECO:0000256" key="1">
    <source>
        <dbReference type="ARBA" id="ARBA00010529"/>
    </source>
</evidence>
<feature type="compositionally biased region" description="Basic and acidic residues" evidence="3">
    <location>
        <begin position="108"/>
        <end position="131"/>
    </location>
</feature>
<feature type="region of interest" description="Disordered" evidence="3">
    <location>
        <begin position="214"/>
        <end position="286"/>
    </location>
</feature>
<dbReference type="Gene3D" id="3.30.70.1070">
    <property type="entry name" value="Sporulation related repeat"/>
    <property type="match status" value="1"/>
</dbReference>
<dbReference type="InterPro" id="IPR036680">
    <property type="entry name" value="SPOR-like_sf"/>
</dbReference>
<keyword evidence="2 6" id="KW-0238">DNA-binding</keyword>
<gene>
    <name evidence="6" type="ORF">J6I44_16370</name>
</gene>
<feature type="region of interest" description="Disordered" evidence="3">
    <location>
        <begin position="108"/>
        <end position="178"/>
    </location>
</feature>
<feature type="compositionally biased region" description="Basic and acidic residues" evidence="3">
    <location>
        <begin position="147"/>
        <end position="156"/>
    </location>
</feature>
<feature type="compositionally biased region" description="Polar residues" evidence="3">
    <location>
        <begin position="264"/>
        <end position="282"/>
    </location>
</feature>